<evidence type="ECO:0000256" key="3">
    <source>
        <dbReference type="ARBA" id="ARBA00022741"/>
    </source>
</evidence>
<feature type="compositionally biased region" description="Low complexity" evidence="8">
    <location>
        <begin position="290"/>
        <end position="311"/>
    </location>
</feature>
<feature type="domain" description="Protein kinase" evidence="9">
    <location>
        <begin position="9"/>
        <end position="265"/>
    </location>
</feature>
<feature type="region of interest" description="Disordered" evidence="8">
    <location>
        <begin position="288"/>
        <end position="330"/>
    </location>
</feature>
<dbReference type="PANTHER" id="PTHR24347">
    <property type="entry name" value="SERINE/THREONINE-PROTEIN KINASE"/>
    <property type="match status" value="1"/>
</dbReference>
<dbReference type="CDD" id="cd05117">
    <property type="entry name" value="STKc_CAMK"/>
    <property type="match status" value="1"/>
</dbReference>
<dbReference type="GO" id="GO:0004674">
    <property type="term" value="F:protein serine/threonine kinase activity"/>
    <property type="evidence" value="ECO:0007669"/>
    <property type="project" value="UniProtKB-KW"/>
</dbReference>
<dbReference type="SUPFAM" id="SSF56112">
    <property type="entry name" value="Protein kinase-like (PK-like)"/>
    <property type="match status" value="1"/>
</dbReference>
<keyword evidence="11" id="KW-1185">Reference proteome</keyword>
<evidence type="ECO:0000313" key="10">
    <source>
        <dbReference type="EMBL" id="KAJ3260155.1"/>
    </source>
</evidence>
<keyword evidence="1 7" id="KW-0723">Serine/threonine-protein kinase</keyword>
<evidence type="ECO:0000259" key="9">
    <source>
        <dbReference type="PROSITE" id="PS50011"/>
    </source>
</evidence>
<evidence type="ECO:0000256" key="1">
    <source>
        <dbReference type="ARBA" id="ARBA00022527"/>
    </source>
</evidence>
<dbReference type="EMBL" id="JADGKB010000013">
    <property type="protein sequence ID" value="KAJ3260155.1"/>
    <property type="molecule type" value="Genomic_DNA"/>
</dbReference>
<dbReference type="FunFam" id="3.30.200.20:FF:000315">
    <property type="entry name" value="Calcium-dependent protein kinase 3"/>
    <property type="match status" value="1"/>
</dbReference>
<dbReference type="GO" id="GO:0005524">
    <property type="term" value="F:ATP binding"/>
    <property type="evidence" value="ECO:0007669"/>
    <property type="project" value="UniProtKB-UniRule"/>
</dbReference>
<feature type="binding site" evidence="6">
    <location>
        <position position="38"/>
    </location>
    <ligand>
        <name>ATP</name>
        <dbReference type="ChEBI" id="CHEBI:30616"/>
    </ligand>
</feature>
<accession>A0AAD5UJT2</accession>
<evidence type="ECO:0000256" key="6">
    <source>
        <dbReference type="PROSITE-ProRule" id="PRU10141"/>
    </source>
</evidence>
<dbReference type="InterPro" id="IPR008271">
    <property type="entry name" value="Ser/Thr_kinase_AS"/>
</dbReference>
<sequence length="330" mass="37286">MQQEFIERYELQHQLGTGAFSEVKLGIEKKTGKQFAIKIIDRSKCKGKEDMIETEVKILQRIDHPNIVKLYEMYEFDGKIYLIMELVTGGELFDLIVGRGCFPEKETAEFVKKILLAINYLHDNGIVHRDLKPENLLLSEKSNRAEIKISDFGLSKIFNEVEVMKTACGTPGYVAPEVLKRQGYGNQVDLWSLGVITYILLCGYPPFFDQKNAELFKKIMAGKYQFDHPWWDHISERAKDFVRRLLVVDIKKRYTAKEALSHPFIVFHCGETITTPPVVPVSLTISPRQSAAESSKSSKITTSSGSSKESSPIAAAPKSEPIPRATPITV</sequence>
<dbReference type="SMART" id="SM00220">
    <property type="entry name" value="S_TKc"/>
    <property type="match status" value="1"/>
</dbReference>
<keyword evidence="2" id="KW-0808">Transferase</keyword>
<evidence type="ECO:0000256" key="7">
    <source>
        <dbReference type="RuleBase" id="RU000304"/>
    </source>
</evidence>
<dbReference type="PROSITE" id="PS00108">
    <property type="entry name" value="PROTEIN_KINASE_ST"/>
    <property type="match status" value="1"/>
</dbReference>
<dbReference type="Gene3D" id="1.10.510.10">
    <property type="entry name" value="Transferase(Phosphotransferase) domain 1"/>
    <property type="match status" value="1"/>
</dbReference>
<dbReference type="FunFam" id="1.10.510.10:FF:000026">
    <property type="entry name" value="Calcium/calmodulin-dependent protein kinase type 1"/>
    <property type="match status" value="1"/>
</dbReference>
<dbReference type="Proteomes" id="UP001210925">
    <property type="component" value="Unassembled WGS sequence"/>
</dbReference>
<dbReference type="InterPro" id="IPR011009">
    <property type="entry name" value="Kinase-like_dom_sf"/>
</dbReference>
<reference evidence="10" key="1">
    <citation type="submission" date="2020-05" db="EMBL/GenBank/DDBJ databases">
        <title>Phylogenomic resolution of chytrid fungi.</title>
        <authorList>
            <person name="Stajich J.E."/>
            <person name="Amses K."/>
            <person name="Simmons R."/>
            <person name="Seto K."/>
            <person name="Myers J."/>
            <person name="Bonds A."/>
            <person name="Quandt C.A."/>
            <person name="Barry K."/>
            <person name="Liu P."/>
            <person name="Grigoriev I."/>
            <person name="Longcore J.E."/>
            <person name="James T.Y."/>
        </authorList>
    </citation>
    <scope>NUCLEOTIDE SEQUENCE</scope>
    <source>
        <strain evidence="10">PLAUS21</strain>
    </source>
</reference>
<organism evidence="10 11">
    <name type="scientific">Boothiomyces macroporosus</name>
    <dbReference type="NCBI Taxonomy" id="261099"/>
    <lineage>
        <taxon>Eukaryota</taxon>
        <taxon>Fungi</taxon>
        <taxon>Fungi incertae sedis</taxon>
        <taxon>Chytridiomycota</taxon>
        <taxon>Chytridiomycota incertae sedis</taxon>
        <taxon>Chytridiomycetes</taxon>
        <taxon>Rhizophydiales</taxon>
        <taxon>Terramycetaceae</taxon>
        <taxon>Boothiomyces</taxon>
    </lineage>
</organism>
<keyword evidence="4" id="KW-0418">Kinase</keyword>
<dbReference type="AlphaFoldDB" id="A0AAD5UJT2"/>
<keyword evidence="3 6" id="KW-0547">Nucleotide-binding</keyword>
<dbReference type="InterPro" id="IPR017441">
    <property type="entry name" value="Protein_kinase_ATP_BS"/>
</dbReference>
<evidence type="ECO:0000256" key="4">
    <source>
        <dbReference type="ARBA" id="ARBA00022777"/>
    </source>
</evidence>
<evidence type="ECO:0000313" key="11">
    <source>
        <dbReference type="Proteomes" id="UP001210925"/>
    </source>
</evidence>
<proteinExistence type="inferred from homology"/>
<evidence type="ECO:0000256" key="2">
    <source>
        <dbReference type="ARBA" id="ARBA00022679"/>
    </source>
</evidence>
<dbReference type="Pfam" id="PF00069">
    <property type="entry name" value="Pkinase"/>
    <property type="match status" value="1"/>
</dbReference>
<keyword evidence="5 6" id="KW-0067">ATP-binding</keyword>
<name>A0AAD5UJT2_9FUNG</name>
<dbReference type="PROSITE" id="PS00107">
    <property type="entry name" value="PROTEIN_KINASE_ATP"/>
    <property type="match status" value="1"/>
</dbReference>
<comment type="similarity">
    <text evidence="7">Belongs to the protein kinase superfamily.</text>
</comment>
<dbReference type="PROSITE" id="PS50011">
    <property type="entry name" value="PROTEIN_KINASE_DOM"/>
    <property type="match status" value="1"/>
</dbReference>
<evidence type="ECO:0000256" key="5">
    <source>
        <dbReference type="ARBA" id="ARBA00022840"/>
    </source>
</evidence>
<evidence type="ECO:0000256" key="8">
    <source>
        <dbReference type="SAM" id="MobiDB-lite"/>
    </source>
</evidence>
<protein>
    <recommendedName>
        <fullName evidence="9">Protein kinase domain-containing protein</fullName>
    </recommendedName>
</protein>
<comment type="caution">
    <text evidence="10">The sequence shown here is derived from an EMBL/GenBank/DDBJ whole genome shotgun (WGS) entry which is preliminary data.</text>
</comment>
<gene>
    <name evidence="10" type="ORF">HK103_001231</name>
</gene>
<dbReference type="InterPro" id="IPR000719">
    <property type="entry name" value="Prot_kinase_dom"/>
</dbReference>